<evidence type="ECO:0000256" key="9">
    <source>
        <dbReference type="ARBA" id="ARBA00042761"/>
    </source>
</evidence>
<dbReference type="PANTHER" id="PTHR13620:SF109">
    <property type="entry name" value="3'-5' EXONUCLEASE"/>
    <property type="match status" value="1"/>
</dbReference>
<keyword evidence="6" id="KW-0460">Magnesium</keyword>
<keyword evidence="2" id="KW-0540">Nuclease</keyword>
<gene>
    <name evidence="12" type="ORF">Moror_238</name>
</gene>
<dbReference type="GO" id="GO:0006139">
    <property type="term" value="P:nucleobase-containing compound metabolic process"/>
    <property type="evidence" value="ECO:0007669"/>
    <property type="project" value="InterPro"/>
</dbReference>
<name>V2XH01_MONRO</name>
<evidence type="ECO:0000256" key="10">
    <source>
        <dbReference type="SAM" id="MobiDB-lite"/>
    </source>
</evidence>
<dbReference type="GO" id="GO:0005634">
    <property type="term" value="C:nucleus"/>
    <property type="evidence" value="ECO:0007669"/>
    <property type="project" value="UniProtKB-SubCell"/>
</dbReference>
<feature type="compositionally biased region" description="Basic and acidic residues" evidence="10">
    <location>
        <begin position="379"/>
        <end position="393"/>
    </location>
</feature>
<dbReference type="GO" id="GO:0008408">
    <property type="term" value="F:3'-5' exonuclease activity"/>
    <property type="evidence" value="ECO:0007669"/>
    <property type="project" value="InterPro"/>
</dbReference>
<evidence type="ECO:0000256" key="2">
    <source>
        <dbReference type="ARBA" id="ARBA00022722"/>
    </source>
</evidence>
<dbReference type="SUPFAM" id="SSF53098">
    <property type="entry name" value="Ribonuclease H-like"/>
    <property type="match status" value="1"/>
</dbReference>
<dbReference type="EMBL" id="AWSO01000002">
    <property type="protein sequence ID" value="ESK98488.1"/>
    <property type="molecule type" value="Genomic_DNA"/>
</dbReference>
<keyword evidence="3" id="KW-0479">Metal-binding</keyword>
<evidence type="ECO:0000313" key="12">
    <source>
        <dbReference type="EMBL" id="ESK98488.1"/>
    </source>
</evidence>
<dbReference type="KEGG" id="mrr:Moror_238"/>
<protein>
    <recommendedName>
        <fullName evidence="8">3'-5' exonuclease</fullName>
    </recommendedName>
    <alternativeName>
        <fullName evidence="9">Werner Syndrome-like exonuclease</fullName>
    </alternativeName>
</protein>
<feature type="compositionally biased region" description="Basic and acidic residues" evidence="10">
    <location>
        <begin position="354"/>
        <end position="371"/>
    </location>
</feature>
<evidence type="ECO:0000256" key="3">
    <source>
        <dbReference type="ARBA" id="ARBA00022723"/>
    </source>
</evidence>
<dbReference type="GO" id="GO:0004386">
    <property type="term" value="F:helicase activity"/>
    <property type="evidence" value="ECO:0007669"/>
    <property type="project" value="UniProtKB-KW"/>
</dbReference>
<organism evidence="12 13">
    <name type="scientific">Moniliophthora roreri (strain MCA 2997)</name>
    <name type="common">Cocoa frosty pod rot fungus</name>
    <name type="synonym">Crinipellis roreri</name>
    <dbReference type="NCBI Taxonomy" id="1381753"/>
    <lineage>
        <taxon>Eukaryota</taxon>
        <taxon>Fungi</taxon>
        <taxon>Dikarya</taxon>
        <taxon>Basidiomycota</taxon>
        <taxon>Agaricomycotina</taxon>
        <taxon>Agaricomycetes</taxon>
        <taxon>Agaricomycetidae</taxon>
        <taxon>Agaricales</taxon>
        <taxon>Marasmiineae</taxon>
        <taxon>Marasmiaceae</taxon>
        <taxon>Moniliophthora</taxon>
    </lineage>
</organism>
<dbReference type="InterPro" id="IPR012337">
    <property type="entry name" value="RNaseH-like_sf"/>
</dbReference>
<dbReference type="OrthoDB" id="1920326at2759"/>
<dbReference type="Pfam" id="PF01612">
    <property type="entry name" value="DNA_pol_A_exo1"/>
    <property type="match status" value="2"/>
</dbReference>
<feature type="domain" description="3'-5' exonuclease" evidence="11">
    <location>
        <begin position="5"/>
        <end position="120"/>
    </location>
</feature>
<evidence type="ECO:0000313" key="13">
    <source>
        <dbReference type="Proteomes" id="UP000017559"/>
    </source>
</evidence>
<dbReference type="GO" id="GO:0003676">
    <property type="term" value="F:nucleic acid binding"/>
    <property type="evidence" value="ECO:0007669"/>
    <property type="project" value="InterPro"/>
</dbReference>
<dbReference type="Gene3D" id="3.30.420.10">
    <property type="entry name" value="Ribonuclease H-like superfamily/Ribonuclease H"/>
    <property type="match status" value="1"/>
</dbReference>
<evidence type="ECO:0000256" key="4">
    <source>
        <dbReference type="ARBA" id="ARBA00022801"/>
    </source>
</evidence>
<evidence type="ECO:0000256" key="8">
    <source>
        <dbReference type="ARBA" id="ARBA00040531"/>
    </source>
</evidence>
<feature type="compositionally biased region" description="Polar residues" evidence="10">
    <location>
        <begin position="151"/>
        <end position="175"/>
    </location>
</feature>
<feature type="domain" description="3'-5' exonuclease" evidence="11">
    <location>
        <begin position="212"/>
        <end position="267"/>
    </location>
</feature>
<evidence type="ECO:0000256" key="5">
    <source>
        <dbReference type="ARBA" id="ARBA00022839"/>
    </source>
</evidence>
<comment type="subcellular location">
    <subcellularLocation>
        <location evidence="1">Nucleus</location>
    </subcellularLocation>
</comment>
<comment type="caution">
    <text evidence="12">The sequence shown here is derived from an EMBL/GenBank/DDBJ whole genome shotgun (WGS) entry which is preliminary data.</text>
</comment>
<evidence type="ECO:0000256" key="1">
    <source>
        <dbReference type="ARBA" id="ARBA00004123"/>
    </source>
</evidence>
<reference evidence="12 13" key="1">
    <citation type="journal article" date="2014" name="BMC Genomics">
        <title>Genome and secretome analysis of the hemibiotrophic fungal pathogen, Moniliophthora roreri, which causes frosty pod rot disease of cacao: mechanisms of the biotrophic and necrotrophic phases.</title>
        <authorList>
            <person name="Meinhardt L.W."/>
            <person name="Costa G.G.L."/>
            <person name="Thomazella D.P.T."/>
            <person name="Teixeira P.J.P.L."/>
            <person name="Carazzolle M.F."/>
            <person name="Schuster S.C."/>
            <person name="Carlson J.E."/>
            <person name="Guiltinan M.J."/>
            <person name="Mieczkowski P."/>
            <person name="Farmer A."/>
            <person name="Ramaraj T."/>
            <person name="Crozier J."/>
            <person name="Davis R.E."/>
            <person name="Shao J."/>
            <person name="Melnick R.L."/>
            <person name="Pereira G.A.G."/>
            <person name="Bailey B.A."/>
        </authorList>
    </citation>
    <scope>NUCLEOTIDE SEQUENCE [LARGE SCALE GENOMIC DNA]</scope>
    <source>
        <strain evidence="12 13">MCA 2997</strain>
    </source>
</reference>
<dbReference type="InterPro" id="IPR002562">
    <property type="entry name" value="3'-5'_exonuclease_dom"/>
</dbReference>
<keyword evidence="4" id="KW-0378">Hydrolase</keyword>
<accession>V2XH01</accession>
<feature type="region of interest" description="Disordered" evidence="10">
    <location>
        <begin position="345"/>
        <end position="458"/>
    </location>
</feature>
<keyword evidence="5" id="KW-0269">Exonuclease</keyword>
<dbReference type="AlphaFoldDB" id="V2XH01"/>
<keyword evidence="13" id="KW-1185">Reference proteome</keyword>
<dbReference type="STRING" id="1381753.V2XH01"/>
<keyword evidence="7" id="KW-0539">Nucleus</keyword>
<dbReference type="CDD" id="cd06141">
    <property type="entry name" value="WRN_exo"/>
    <property type="match status" value="1"/>
</dbReference>
<feature type="region of interest" description="Disordered" evidence="10">
    <location>
        <begin position="139"/>
        <end position="191"/>
    </location>
</feature>
<dbReference type="Proteomes" id="UP000017559">
    <property type="component" value="Unassembled WGS sequence"/>
</dbReference>
<sequence length="458" mass="51200">MPVTEYITTLQQANQVINQLLLQGNIPSQLGLDLEWKPTYVKGAPENPVSLLQLASKATAYLFHLSQIKAFPERLRYILENPYILKTGVGIQGDVKKLHKDWGVSVVSCVDLSLLARCIDSTLFAERLGRYANVGELQIPPTPPAVKTDASPAQSTRSVEVSHDQQLSQTTVTPQRESEPQPADTTLTLEAQPEPYDPYALRLFRGRYRDPIGLARFMRIFHDVELDKGKITRSNWERYPLSPSQIDYAAKDAHASYIIYNDLLDLLRLIPAEKMPKRTFFSFDCIAGQLYRPYKPEMRDILAISPESTPRIFTLQETDLYLRGIGDPRSATEGLVLWAIENPEYEPAHPPAKPKKEKEEDGDKDEKEMSKNKAKKEAKKAEHAAKRERERADNGGGTGEVAGPPARTGPTLGRLQLAGRLQMAAPNSNVYHRGGRPYRGGNRRRGRGDTGRTSTGSS</sequence>
<feature type="compositionally biased region" description="Basic residues" evidence="10">
    <location>
        <begin position="433"/>
        <end position="446"/>
    </location>
</feature>
<evidence type="ECO:0000256" key="6">
    <source>
        <dbReference type="ARBA" id="ARBA00022842"/>
    </source>
</evidence>
<dbReference type="HOGENOM" id="CLU_597269_0_0_1"/>
<evidence type="ECO:0000259" key="11">
    <source>
        <dbReference type="Pfam" id="PF01612"/>
    </source>
</evidence>
<dbReference type="PANTHER" id="PTHR13620">
    <property type="entry name" value="3-5 EXONUCLEASE"/>
    <property type="match status" value="1"/>
</dbReference>
<dbReference type="GO" id="GO:0046872">
    <property type="term" value="F:metal ion binding"/>
    <property type="evidence" value="ECO:0007669"/>
    <property type="project" value="UniProtKB-KW"/>
</dbReference>
<dbReference type="InterPro" id="IPR036397">
    <property type="entry name" value="RNaseH_sf"/>
</dbReference>
<dbReference type="InterPro" id="IPR051132">
    <property type="entry name" value="3-5_Exonuclease_domain"/>
</dbReference>
<proteinExistence type="predicted"/>
<evidence type="ECO:0000256" key="7">
    <source>
        <dbReference type="ARBA" id="ARBA00023242"/>
    </source>
</evidence>